<dbReference type="Gene3D" id="3.20.20.450">
    <property type="entry name" value="EAL domain"/>
    <property type="match status" value="1"/>
</dbReference>
<dbReference type="InterPro" id="IPR050706">
    <property type="entry name" value="Cyclic-di-GMP_PDE-like"/>
</dbReference>
<sequence>MAPSRRWAVVIGVNQCGYDVQLPALRYAESDAEAVCGVLLDEQIGTFDDGDVTLYTGANARWRDVKARLRELALDSTPSDVLLVYFAGHTLVPEWSSQLDAYLVTADLDAEALRHEPDNGLRMTFLKRDVFDVFEGTSFLILDCCHAGLYKDSHLRHVEAMQAYRKPVDRHSALLACPKGAPARESEEHRHGLLTHHLLRALRGEAGDGGRVSFMQMVNFVMEQTLQPEPVPLLGTWGPTTALVQPPVSRHDRRSLGAPANPGATRPCKNPLDDHASSITQMLGRVFRTDARLGRRSHQTDSAERVEIIRYALDAGSVAVVDLSSEVIRVVSATDRFNKEELRPLLELTAADAAHSPNAIPGQIVTNDTGRRLLCVPLPHEDDRTVRLIVVDPALALLDMGEPLAVMLRSIWESDPLDDPLQAEMQVLTALRSTFGRLPMTLYQHAFSLYQKLIGSMTMVFQPVVELDPRPSGVSIHSYEALARRRADEARAPVAALQMAHEWGDRFIIERDALLLDNAIRSYAEADEESAVQGTRPLSVNVAVRSLLSDSYISQVGNTLAEANLTPRIVTLEISEQDAIQPGPGERWPQKPLAYFHRRLTSLARDLRINFAVDDFGVGYSSLARMAELPLTQIKVDRAVLHHPLAVRELELVVQVARYACDLGHAPSARPVIVEGFDDEAPVTLKQLHDLGIHHVQGHFFGDITSTSLRPLDPDLQARIATLVRGEVHDERQAVAAGGGLRGGGPAVRGRP</sequence>
<evidence type="ECO:0000313" key="3">
    <source>
        <dbReference type="EMBL" id="SCF38312.1"/>
    </source>
</evidence>
<name>A0A1C4ZZ84_MICEC</name>
<keyword evidence="4" id="KW-1185">Reference proteome</keyword>
<dbReference type="InterPro" id="IPR035919">
    <property type="entry name" value="EAL_sf"/>
</dbReference>
<dbReference type="InParanoid" id="A0A1C4ZZ84"/>
<proteinExistence type="predicted"/>
<accession>A0A1C4ZZ84</accession>
<dbReference type="Pfam" id="PF00563">
    <property type="entry name" value="EAL"/>
    <property type="match status" value="1"/>
</dbReference>
<dbReference type="GO" id="GO:0071111">
    <property type="term" value="F:cyclic-guanylate-specific phosphodiesterase activity"/>
    <property type="evidence" value="ECO:0007669"/>
    <property type="project" value="InterPro"/>
</dbReference>
<dbReference type="Proteomes" id="UP000198253">
    <property type="component" value="Chromosome I"/>
</dbReference>
<dbReference type="Gene3D" id="3.40.50.1460">
    <property type="match status" value="1"/>
</dbReference>
<organism evidence="3 4">
    <name type="scientific">Micromonospora echinospora</name>
    <name type="common">Micromonospora purpurea</name>
    <dbReference type="NCBI Taxonomy" id="1877"/>
    <lineage>
        <taxon>Bacteria</taxon>
        <taxon>Bacillati</taxon>
        <taxon>Actinomycetota</taxon>
        <taxon>Actinomycetes</taxon>
        <taxon>Micromonosporales</taxon>
        <taxon>Micromonosporaceae</taxon>
        <taxon>Micromonospora</taxon>
    </lineage>
</organism>
<reference evidence="4" key="1">
    <citation type="submission" date="2016-06" db="EMBL/GenBank/DDBJ databases">
        <authorList>
            <person name="Varghese N."/>
            <person name="Submissions Spin"/>
        </authorList>
    </citation>
    <scope>NUCLEOTIDE SEQUENCE [LARGE SCALE GENOMIC DNA]</scope>
    <source>
        <strain evidence="4">DSM 43816</strain>
    </source>
</reference>
<feature type="region of interest" description="Disordered" evidence="1">
    <location>
        <begin position="251"/>
        <end position="270"/>
    </location>
</feature>
<dbReference type="OrthoDB" id="3542505at2"/>
<dbReference type="PANTHER" id="PTHR33121">
    <property type="entry name" value="CYCLIC DI-GMP PHOSPHODIESTERASE PDEF"/>
    <property type="match status" value="1"/>
</dbReference>
<dbReference type="PANTHER" id="PTHR33121:SF70">
    <property type="entry name" value="SIGNALING PROTEIN YKOW"/>
    <property type="match status" value="1"/>
</dbReference>
<feature type="domain" description="EAL" evidence="2">
    <location>
        <begin position="439"/>
        <end position="718"/>
    </location>
</feature>
<dbReference type="EMBL" id="LT607413">
    <property type="protein sequence ID" value="SCF38312.1"/>
    <property type="molecule type" value="Genomic_DNA"/>
</dbReference>
<dbReference type="CDD" id="cd01948">
    <property type="entry name" value="EAL"/>
    <property type="match status" value="1"/>
</dbReference>
<evidence type="ECO:0000256" key="1">
    <source>
        <dbReference type="SAM" id="MobiDB-lite"/>
    </source>
</evidence>
<evidence type="ECO:0000259" key="2">
    <source>
        <dbReference type="PROSITE" id="PS50883"/>
    </source>
</evidence>
<dbReference type="SUPFAM" id="SSF141868">
    <property type="entry name" value="EAL domain-like"/>
    <property type="match status" value="1"/>
</dbReference>
<evidence type="ECO:0000313" key="4">
    <source>
        <dbReference type="Proteomes" id="UP000198253"/>
    </source>
</evidence>
<dbReference type="PROSITE" id="PS50883">
    <property type="entry name" value="EAL"/>
    <property type="match status" value="1"/>
</dbReference>
<gene>
    <name evidence="3" type="ORF">GA0070618_6025</name>
</gene>
<dbReference type="SMART" id="SM00052">
    <property type="entry name" value="EAL"/>
    <property type="match status" value="1"/>
</dbReference>
<dbReference type="AlphaFoldDB" id="A0A1C4ZZ84"/>
<dbReference type="InterPro" id="IPR001633">
    <property type="entry name" value="EAL_dom"/>
</dbReference>
<protein>
    <submittedName>
        <fullName evidence="3">EAL domain, c-di-GMP-specific phosphodiesterase class I (Or its enzymatically inactive variant)</fullName>
    </submittedName>
</protein>
<dbReference type="RefSeq" id="WP_088984617.1">
    <property type="nucleotide sequence ID" value="NZ_LT607413.1"/>
</dbReference>